<protein>
    <submittedName>
        <fullName evidence="5">PglY protein</fullName>
    </submittedName>
</protein>
<feature type="region of interest" description="Disordered" evidence="2">
    <location>
        <begin position="1214"/>
        <end position="1238"/>
    </location>
</feature>
<reference evidence="6" key="1">
    <citation type="journal article" date="2017" name="Acta Aliment.">
        <title>Plant polysaccharide degrading enzyme system of Thermpbifida cellulosilytica TB100 revealed by de novo genome project data.</title>
        <authorList>
            <person name="Toth A."/>
            <person name="Baka E."/>
            <person name="Luzics S."/>
            <person name="Bata-Vidacs I."/>
            <person name="Nagy I."/>
            <person name="Balint B."/>
            <person name="Herceg R."/>
            <person name="Olasz F."/>
            <person name="Wilk T."/>
            <person name="Nagy T."/>
            <person name="Kriszt B."/>
            <person name="Nagy I."/>
            <person name="Kukolya J."/>
        </authorList>
    </citation>
    <scope>NUCLEOTIDE SEQUENCE [LARGE SCALE GENOMIC DNA]</scope>
    <source>
        <strain evidence="6">TB100</strain>
    </source>
</reference>
<feature type="coiled-coil region" evidence="1">
    <location>
        <begin position="564"/>
        <end position="591"/>
    </location>
</feature>
<gene>
    <name evidence="5" type="ORF">AC529_15675</name>
</gene>
<evidence type="ECO:0000313" key="6">
    <source>
        <dbReference type="Proteomes" id="UP000074382"/>
    </source>
</evidence>
<evidence type="ECO:0000256" key="2">
    <source>
        <dbReference type="SAM" id="MobiDB-lite"/>
    </source>
</evidence>
<name>A0A147KES6_THECS</name>
<dbReference type="InterPro" id="IPR058748">
    <property type="entry name" value="PglY_5th"/>
</dbReference>
<evidence type="ECO:0000259" key="4">
    <source>
        <dbReference type="Pfam" id="PF26382"/>
    </source>
</evidence>
<dbReference type="InterPro" id="IPR027417">
    <property type="entry name" value="P-loop_NTPase"/>
</dbReference>
<sequence length="1284" mass="141910">MSPTPSPTTDVFLRDVLDIPAPDDVHAGDFKVELSGGFNETAARVDEYVVTDQLRTAFQQALSLVRAAVRDNVSHAAYLHGSFGSGKSHFMTVLHAVLNRHPATLAKPRLREIIADHDSWLRARRFLMVPYHLVGATDLDSALLGGYVAAVRRQHPDAPTPAVYRSDALLDDARANRAVEGDELFIRKLAHSSGPAPDDDDLAPLDDDLAPLDEPATGWTGELLDRAFAAPHGDPLRERLVSALLSGPMKSYARGASGDADAFLPLDDGLAVMSRHAQQLGYDGIVLFIDELILWLQSHMSDQDFVKREVNKLVKIIESGNADRPVPIVSFISRQRNLSQLVGEDVTGLEVKNLEAQVEYLAERFDVINLEDRNLPAIIKERVLKPRPGAAEIIDAAFTGVERAGAEVRDALLDAQGVTGADWDDFRAVYPLTPALLNVLVALSGALQRERTGLKLIQDLLGRRRDDLKIGQVIPLGDLWDVLAAGMGGAFTERLKKEGEQAVHFYHRVEAHLREKYGADNPHYAGVLRLVKTLLLAYLAPDVPAFARLTGRRLAALNHGSVKRTRTLDDARLATRQLRELQAEFGELRADGDEDPMFSLHLSDLDVEPLLDQVAEQDRPGARRRWVRDTLWQKLGVTDTGEFVCRREVVWRGSQRTAEFVFGNVRDSQDLPDQEFEPSVAGHVRFVLDYPFDKPGHYPSDDAQRVHRLRQDERNHHPTVVWLPVHMSPQRAAQLGRLIRINYLLEHDRLDDYAAHLSTDDRIRLRNQLKAQQDSLKTQLTTVLAQLYGIARLDEANTSTPPPEDGHVMSLLPDHRPRLEAGAGFATTLEGLVDGLFDHLHPKHPDFDPRRTRKAVELRDLRAVHSWISRAMEDGSQRVTVDRGQLPLVKRIVHPLELGEVHDGPLVLSTEWRRRIDQIAHQKNAGRDLSVAQLRAWIEELGWTGLDTPVQDLIIATYALLSDRAWVHPYRGVAATPPEIGRIDPGYLLRQQELPDEADFTTALNRAGALFGVGGVPPVLFARNVARLAAAVRERARAVEADVNGVYSLLTREQHAAVLGLTGAFDSPRPLAARHAVDLVERVLRQNDDTPLVRELAAVAYDVDDQTLGRAVASAGQVKRALETTDWQLLGQVHSLAGRDDSVGDDARKTVESLVGTARGFALSDNLADALASAQRKGRDLVARALQLATPTPSVVPQPPVVPPEKVVTDPEQVSLTEHGDPPVPSTAVRSGATRRIPARSVPSTLEQQMGDLLREIRAYAKQHPNAEIQVTWRGVDPTDGEEA</sequence>
<accession>A0A147KES6</accession>
<dbReference type="SUPFAM" id="SSF52540">
    <property type="entry name" value="P-loop containing nucleoside triphosphate hydrolases"/>
    <property type="match status" value="1"/>
</dbReference>
<comment type="caution">
    <text evidence="5">The sequence shown here is derived from an EMBL/GenBank/DDBJ whole genome shotgun (WGS) entry which is preliminary data.</text>
</comment>
<keyword evidence="6" id="KW-1185">Reference proteome</keyword>
<dbReference type="InterPro" id="IPR058747">
    <property type="entry name" value="PglY_C"/>
</dbReference>
<keyword evidence="1" id="KW-0175">Coiled coil</keyword>
<dbReference type="OrthoDB" id="3201900at2"/>
<dbReference type="Proteomes" id="UP000074382">
    <property type="component" value="Unassembled WGS sequence"/>
</dbReference>
<dbReference type="Pfam" id="PF26381">
    <property type="entry name" value="BREX_PglY_5th"/>
    <property type="match status" value="1"/>
</dbReference>
<feature type="region of interest" description="Disordered" evidence="2">
    <location>
        <begin position="191"/>
        <end position="211"/>
    </location>
</feature>
<proteinExistence type="predicted"/>
<dbReference type="Pfam" id="PF26382">
    <property type="entry name" value="BREX_PglY_6th"/>
    <property type="match status" value="1"/>
</dbReference>
<dbReference type="RefSeq" id="WP_068754110.1">
    <property type="nucleotide sequence ID" value="NZ_KQ950180.1"/>
</dbReference>
<feature type="compositionally biased region" description="Acidic residues" evidence="2">
    <location>
        <begin position="197"/>
        <end position="211"/>
    </location>
</feature>
<feature type="domain" description="ATPase PglY 5th" evidence="3">
    <location>
        <begin position="859"/>
        <end position="959"/>
    </location>
</feature>
<evidence type="ECO:0000313" key="5">
    <source>
        <dbReference type="EMBL" id="KUP95795.1"/>
    </source>
</evidence>
<feature type="domain" description="ATPase PglY C-terminal" evidence="4">
    <location>
        <begin position="1005"/>
        <end position="1185"/>
    </location>
</feature>
<dbReference type="EMBL" id="LGEM01000108">
    <property type="protein sequence ID" value="KUP95795.1"/>
    <property type="molecule type" value="Genomic_DNA"/>
</dbReference>
<evidence type="ECO:0000259" key="3">
    <source>
        <dbReference type="Pfam" id="PF26381"/>
    </source>
</evidence>
<evidence type="ECO:0000256" key="1">
    <source>
        <dbReference type="SAM" id="Coils"/>
    </source>
</evidence>
<dbReference type="STRING" id="665004.AC529_15675"/>
<dbReference type="PATRIC" id="fig|665004.4.peg.1225"/>
<organism evidence="5 6">
    <name type="scientific">Thermobifida cellulosilytica TB100</name>
    <dbReference type="NCBI Taxonomy" id="665004"/>
    <lineage>
        <taxon>Bacteria</taxon>
        <taxon>Bacillati</taxon>
        <taxon>Actinomycetota</taxon>
        <taxon>Actinomycetes</taxon>
        <taxon>Streptosporangiales</taxon>
        <taxon>Nocardiopsidaceae</taxon>
        <taxon>Thermobifida</taxon>
    </lineage>
</organism>